<dbReference type="EMBL" id="JACICA010000010">
    <property type="protein sequence ID" value="MBB3703279.1"/>
    <property type="molecule type" value="Genomic_DNA"/>
</dbReference>
<organism evidence="1 2">
    <name type="scientific">Alloprevotella rava</name>
    <dbReference type="NCBI Taxonomy" id="671218"/>
    <lineage>
        <taxon>Bacteria</taxon>
        <taxon>Pseudomonadati</taxon>
        <taxon>Bacteroidota</taxon>
        <taxon>Bacteroidia</taxon>
        <taxon>Bacteroidales</taxon>
        <taxon>Prevotellaceae</taxon>
        <taxon>Alloprevotella</taxon>
    </lineage>
</organism>
<protein>
    <submittedName>
        <fullName evidence="1">Uncharacterized protein</fullName>
    </submittedName>
</protein>
<dbReference type="AlphaFoldDB" id="A0A7W5UXC3"/>
<evidence type="ECO:0000313" key="2">
    <source>
        <dbReference type="Proteomes" id="UP000541425"/>
    </source>
</evidence>
<sequence length="34" mass="3878">MSILSKITVVLIESLFLFESECKDTVDFLIPQAF</sequence>
<proteinExistence type="predicted"/>
<dbReference type="Proteomes" id="UP000541425">
    <property type="component" value="Unassembled WGS sequence"/>
</dbReference>
<accession>A0A7W5UXC3</accession>
<reference evidence="1 2" key="1">
    <citation type="submission" date="2020-08" db="EMBL/GenBank/DDBJ databases">
        <title>Genomic Encyclopedia of Type Strains, Phase IV (KMG-IV): sequencing the most valuable type-strain genomes for metagenomic binning, comparative biology and taxonomic classification.</title>
        <authorList>
            <person name="Goeker M."/>
        </authorList>
    </citation>
    <scope>NUCLEOTIDE SEQUENCE [LARGE SCALE GENOMIC DNA]</scope>
    <source>
        <strain evidence="1 2">DSM 22548</strain>
    </source>
</reference>
<gene>
    <name evidence="1" type="ORF">FHS60_001761</name>
</gene>
<name>A0A7W5UXC3_9BACT</name>
<evidence type="ECO:0000313" key="1">
    <source>
        <dbReference type="EMBL" id="MBB3703279.1"/>
    </source>
</evidence>
<comment type="caution">
    <text evidence="1">The sequence shown here is derived from an EMBL/GenBank/DDBJ whole genome shotgun (WGS) entry which is preliminary data.</text>
</comment>